<keyword evidence="2" id="KW-1185">Reference proteome</keyword>
<organism evidence="1 2">
    <name type="scientific">Dendronalium phyllosphericum CENA369</name>
    <dbReference type="NCBI Taxonomy" id="1725256"/>
    <lineage>
        <taxon>Bacteria</taxon>
        <taxon>Bacillati</taxon>
        <taxon>Cyanobacteriota</taxon>
        <taxon>Cyanophyceae</taxon>
        <taxon>Nostocales</taxon>
        <taxon>Nostocaceae</taxon>
        <taxon>Dendronalium</taxon>
        <taxon>Dendronalium phyllosphericum</taxon>
    </lineage>
</organism>
<dbReference type="EMBL" id="JAECZA010000001">
    <property type="protein sequence ID" value="MBH8571604.1"/>
    <property type="molecule type" value="Genomic_DNA"/>
</dbReference>
<reference evidence="1 2" key="1">
    <citation type="journal article" date="2021" name="Int. J. Syst. Evol. Microbiol.">
        <title>Amazonocrinis nigriterrae gen. nov., sp. nov., Atlanticothrix silvestris gen. nov., sp. nov. and Dendronalium phyllosphericum gen. nov., sp. nov., nostocacean cyanobacteria from Brazilian environments.</title>
        <authorList>
            <person name="Alvarenga D.O."/>
            <person name="Andreote A.P.D."/>
            <person name="Branco L.H.Z."/>
            <person name="Delbaje E."/>
            <person name="Cruz R.B."/>
            <person name="Varani A.M."/>
            <person name="Fiore M.F."/>
        </authorList>
    </citation>
    <scope>NUCLEOTIDE SEQUENCE [LARGE SCALE GENOMIC DNA]</scope>
    <source>
        <strain evidence="1 2">CENA369</strain>
    </source>
</reference>
<dbReference type="Proteomes" id="UP000662314">
    <property type="component" value="Unassembled WGS sequence"/>
</dbReference>
<evidence type="ECO:0000313" key="1">
    <source>
        <dbReference type="EMBL" id="MBH8571604.1"/>
    </source>
</evidence>
<evidence type="ECO:0000313" key="2">
    <source>
        <dbReference type="Proteomes" id="UP000662314"/>
    </source>
</evidence>
<accession>A0A8J7HWU7</accession>
<protein>
    <submittedName>
        <fullName evidence="1">Uncharacterized protein</fullName>
    </submittedName>
</protein>
<dbReference type="AlphaFoldDB" id="A0A8J7HWU7"/>
<comment type="caution">
    <text evidence="1">The sequence shown here is derived from an EMBL/GenBank/DDBJ whole genome shotgun (WGS) entry which is preliminary data.</text>
</comment>
<name>A0A8J7HWU7_9NOST</name>
<dbReference type="RefSeq" id="WP_214430429.1">
    <property type="nucleotide sequence ID" value="NZ_CAWPUQ010000001.1"/>
</dbReference>
<gene>
    <name evidence="1" type="ORF">I8752_00890</name>
</gene>
<proteinExistence type="predicted"/>
<sequence>MLKRRMRSLSKIICSKERSHPSFENCDRPTTWFGQKSDRASTMALRSLGTSNHLSHSFLKLVLFREL</sequence>